<protein>
    <submittedName>
        <fullName evidence="1">Uncharacterized protein</fullName>
    </submittedName>
</protein>
<dbReference type="RefSeq" id="WP_413272677.1">
    <property type="nucleotide sequence ID" value="NZ_JBHFNQ010000171.1"/>
</dbReference>
<evidence type="ECO:0000313" key="2">
    <source>
        <dbReference type="Proteomes" id="UP001576774"/>
    </source>
</evidence>
<name>A0ABV4XBJ9_9CYAN</name>
<gene>
    <name evidence="1" type="ORF">ACE1CC_22520</name>
</gene>
<organism evidence="1 2">
    <name type="scientific">Floridaenema aerugineum BLCC-F46</name>
    <dbReference type="NCBI Taxonomy" id="3153654"/>
    <lineage>
        <taxon>Bacteria</taxon>
        <taxon>Bacillati</taxon>
        <taxon>Cyanobacteriota</taxon>
        <taxon>Cyanophyceae</taxon>
        <taxon>Oscillatoriophycideae</taxon>
        <taxon>Aerosakkonematales</taxon>
        <taxon>Aerosakkonemataceae</taxon>
        <taxon>Floridanema</taxon>
        <taxon>Floridanema aerugineum</taxon>
    </lineage>
</organism>
<comment type="caution">
    <text evidence="1">The sequence shown here is derived from an EMBL/GenBank/DDBJ whole genome shotgun (WGS) entry which is preliminary data.</text>
</comment>
<keyword evidence="2" id="KW-1185">Reference proteome</keyword>
<proteinExistence type="predicted"/>
<reference evidence="1 2" key="1">
    <citation type="submission" date="2024-09" db="EMBL/GenBank/DDBJ databases">
        <title>Floridaenema gen nov. (Aerosakkonemataceae, Aerosakkonematales ord. nov., Cyanobacteria) from benthic tropical and subtropical fresh waters, with the description of four new species.</title>
        <authorList>
            <person name="Moretto J.A."/>
            <person name="Berthold D.E."/>
            <person name="Lefler F.W."/>
            <person name="Huang I.-S."/>
            <person name="Laughinghouse H. IV."/>
        </authorList>
    </citation>
    <scope>NUCLEOTIDE SEQUENCE [LARGE SCALE GENOMIC DNA]</scope>
    <source>
        <strain evidence="1 2">BLCC-F46</strain>
    </source>
</reference>
<dbReference type="Proteomes" id="UP001576774">
    <property type="component" value="Unassembled WGS sequence"/>
</dbReference>
<accession>A0ABV4XBJ9</accession>
<sequence>MDKLTPHQSSVQISEFVSNLRNGIWLLGIPSWLFGITDRSMATLADGYLSAMDFMQLLTASLFFLSWLVLKPDQVEINTYPTDISLVPYEINPDSAQNRMLELRKLHLISQEYILPFSHLCQIYHLLNLKHLETVHSFSLSNLRVVSVTHFQPTAIGGIIKFQTMLDSAFNTLRIWRQPVVEVILALHNPHTVELNIPVYGDKRIVVMFNVEPISDKEHKLFIDIYSNLNWPKPLLQLLLHLASCLTLFEDLPYLQKLAERNIDRLFSASMVSSHETAWLFRRFVELYGSARKSSQPMKMLDSNDTVSEIA</sequence>
<dbReference type="EMBL" id="JBHFNQ010000171">
    <property type="protein sequence ID" value="MFB2879641.1"/>
    <property type="molecule type" value="Genomic_DNA"/>
</dbReference>
<evidence type="ECO:0000313" key="1">
    <source>
        <dbReference type="EMBL" id="MFB2879641.1"/>
    </source>
</evidence>